<accession>A0AAW0H9I3</accession>
<sequence length="191" mass="19172">MGCQANGPGRAGGGWPMAAAHPGAGLRSCAGLCGKRRAAAAWRLRSGGGAVGRGAAGGRMGTQGSPVKSYDYLLKFLLVGDSDVGKGEILESLQDGAAESPYAYSNGRPGLTVGARGGSGLARAAFARVAAVPSGPVPEICRKVGAGRGDGARLNGPCSRYRSMGRVLIALPLSKRSETPHPVRGENTSAA</sequence>
<proteinExistence type="predicted"/>
<organism evidence="1 2">
    <name type="scientific">Myodes glareolus</name>
    <name type="common">Bank vole</name>
    <name type="synonym">Clethrionomys glareolus</name>
    <dbReference type="NCBI Taxonomy" id="447135"/>
    <lineage>
        <taxon>Eukaryota</taxon>
        <taxon>Metazoa</taxon>
        <taxon>Chordata</taxon>
        <taxon>Craniata</taxon>
        <taxon>Vertebrata</taxon>
        <taxon>Euteleostomi</taxon>
        <taxon>Mammalia</taxon>
        <taxon>Eutheria</taxon>
        <taxon>Euarchontoglires</taxon>
        <taxon>Glires</taxon>
        <taxon>Rodentia</taxon>
        <taxon>Myomorpha</taxon>
        <taxon>Muroidea</taxon>
        <taxon>Cricetidae</taxon>
        <taxon>Arvicolinae</taxon>
        <taxon>Myodes</taxon>
    </lineage>
</organism>
<evidence type="ECO:0000313" key="2">
    <source>
        <dbReference type="Proteomes" id="UP001488838"/>
    </source>
</evidence>
<reference evidence="1 2" key="1">
    <citation type="journal article" date="2023" name="bioRxiv">
        <title>Conserved and derived expression patterns and positive selection on dental genes reveal complex evolutionary context of ever-growing rodent molars.</title>
        <authorList>
            <person name="Calamari Z.T."/>
            <person name="Song A."/>
            <person name="Cohen E."/>
            <person name="Akter M."/>
            <person name="Roy R.D."/>
            <person name="Hallikas O."/>
            <person name="Christensen M.M."/>
            <person name="Li P."/>
            <person name="Marangoni P."/>
            <person name="Jernvall J."/>
            <person name="Klein O.D."/>
        </authorList>
    </citation>
    <scope>NUCLEOTIDE SEQUENCE [LARGE SCALE GENOMIC DNA]</scope>
    <source>
        <strain evidence="1">V071</strain>
    </source>
</reference>
<comment type="caution">
    <text evidence="1">The sequence shown here is derived from an EMBL/GenBank/DDBJ whole genome shotgun (WGS) entry which is preliminary data.</text>
</comment>
<dbReference type="AlphaFoldDB" id="A0AAW0H9I3"/>
<evidence type="ECO:0000313" key="1">
    <source>
        <dbReference type="EMBL" id="KAK7798270.1"/>
    </source>
</evidence>
<keyword evidence="2" id="KW-1185">Reference proteome</keyword>
<dbReference type="EMBL" id="JBBHLL010000713">
    <property type="protein sequence ID" value="KAK7798270.1"/>
    <property type="molecule type" value="Genomic_DNA"/>
</dbReference>
<gene>
    <name evidence="1" type="ORF">U0070_005342</name>
</gene>
<name>A0AAW0H9I3_MYOGA</name>
<dbReference type="Proteomes" id="UP001488838">
    <property type="component" value="Unassembled WGS sequence"/>
</dbReference>
<feature type="non-terminal residue" evidence="1">
    <location>
        <position position="191"/>
    </location>
</feature>
<protein>
    <submittedName>
        <fullName evidence="1">Uncharacterized protein</fullName>
    </submittedName>
</protein>